<sequence>MKKSVGRLLAVLFLLFLILNPSLSAKGAADGLALWGNAVVPALLPFMIGTGVVVGLQATDLLIRPVFPILKRFFGLSSDGAFVMVCGLLCGYPMGAKLDGEFLNGGRISLRQSRYLLAICSHPSPMFLLGYTAAQLKEAGTGNCALPLLASVYLPIFLLSFLSKKRYGWTSAPTKNIPPPSKTAPFSFDRHMMSSFETMIRIGGYIMLFSIASAYLEHFLSSPVVSAVLMGILEITTGIRALCASMPTKACLPLTAAAVSFGGLSGIFQVKSVLKNPELSIRDYVLWKCLHGVLSGILMTIFLRF</sequence>
<feature type="transmembrane region" description="Helical" evidence="1">
    <location>
        <begin position="285"/>
        <end position="303"/>
    </location>
</feature>
<reference evidence="2" key="1">
    <citation type="journal article" date="2021" name="PeerJ">
        <title>Extensive microbial diversity within the chicken gut microbiome revealed by metagenomics and culture.</title>
        <authorList>
            <person name="Gilroy R."/>
            <person name="Ravi A."/>
            <person name="Getino M."/>
            <person name="Pursley I."/>
            <person name="Horton D.L."/>
            <person name="Alikhan N.F."/>
            <person name="Baker D."/>
            <person name="Gharbi K."/>
            <person name="Hall N."/>
            <person name="Watson M."/>
            <person name="Adriaenssens E.M."/>
            <person name="Foster-Nyarko E."/>
            <person name="Jarju S."/>
            <person name="Secka A."/>
            <person name="Antonio M."/>
            <person name="Oren A."/>
            <person name="Chaudhuri R.R."/>
            <person name="La Ragione R."/>
            <person name="Hildebrand F."/>
            <person name="Pallen M.J."/>
        </authorList>
    </citation>
    <scope>NUCLEOTIDE SEQUENCE</scope>
    <source>
        <strain evidence="2">CHK198-12963</strain>
    </source>
</reference>
<feature type="transmembrane region" description="Helical" evidence="1">
    <location>
        <begin position="140"/>
        <end position="162"/>
    </location>
</feature>
<evidence type="ECO:0000256" key="1">
    <source>
        <dbReference type="SAM" id="Phobius"/>
    </source>
</evidence>
<dbReference type="AlphaFoldDB" id="A0A9D2TG39"/>
<feature type="transmembrane region" description="Helical" evidence="1">
    <location>
        <begin position="40"/>
        <end position="63"/>
    </location>
</feature>
<protein>
    <submittedName>
        <fullName evidence="2">Nucleoside recognition protein</fullName>
    </submittedName>
</protein>
<proteinExistence type="predicted"/>
<feature type="transmembrane region" description="Helical" evidence="1">
    <location>
        <begin position="198"/>
        <end position="216"/>
    </location>
</feature>
<feature type="transmembrane region" description="Helical" evidence="1">
    <location>
        <begin position="250"/>
        <end position="270"/>
    </location>
</feature>
<accession>A0A9D2TG39</accession>
<name>A0A9D2TG39_9FIRM</name>
<keyword evidence="1" id="KW-0472">Membrane</keyword>
<keyword evidence="1" id="KW-1133">Transmembrane helix</keyword>
<keyword evidence="1" id="KW-0812">Transmembrane</keyword>
<evidence type="ECO:0000313" key="2">
    <source>
        <dbReference type="EMBL" id="HJC67796.1"/>
    </source>
</evidence>
<dbReference type="Proteomes" id="UP000823863">
    <property type="component" value="Unassembled WGS sequence"/>
</dbReference>
<feature type="transmembrane region" description="Helical" evidence="1">
    <location>
        <begin position="222"/>
        <end position="243"/>
    </location>
</feature>
<comment type="caution">
    <text evidence="2">The sequence shown here is derived from an EMBL/GenBank/DDBJ whole genome shotgun (WGS) entry which is preliminary data.</text>
</comment>
<dbReference type="EMBL" id="DWWB01000085">
    <property type="protein sequence ID" value="HJC67796.1"/>
    <property type="molecule type" value="Genomic_DNA"/>
</dbReference>
<evidence type="ECO:0000313" key="3">
    <source>
        <dbReference type="Proteomes" id="UP000823863"/>
    </source>
</evidence>
<gene>
    <name evidence="2" type="ORF">H9931_13975</name>
</gene>
<organism evidence="2 3">
    <name type="scientific">Candidatus Enterocloster excrementigallinarum</name>
    <dbReference type="NCBI Taxonomy" id="2838558"/>
    <lineage>
        <taxon>Bacteria</taxon>
        <taxon>Bacillati</taxon>
        <taxon>Bacillota</taxon>
        <taxon>Clostridia</taxon>
        <taxon>Lachnospirales</taxon>
        <taxon>Lachnospiraceae</taxon>
        <taxon>Enterocloster</taxon>
    </lineage>
</organism>
<reference evidence="2" key="2">
    <citation type="submission" date="2021-04" db="EMBL/GenBank/DDBJ databases">
        <authorList>
            <person name="Gilroy R."/>
        </authorList>
    </citation>
    <scope>NUCLEOTIDE SEQUENCE</scope>
    <source>
        <strain evidence="2">CHK198-12963</strain>
    </source>
</reference>